<name>A0A8E2JJS2_9PEZI</name>
<evidence type="ECO:0000313" key="2">
    <source>
        <dbReference type="EMBL" id="OCK84977.1"/>
    </source>
</evidence>
<evidence type="ECO:0000256" key="1">
    <source>
        <dbReference type="SAM" id="MobiDB-lite"/>
    </source>
</evidence>
<evidence type="ECO:0000313" key="3">
    <source>
        <dbReference type="Proteomes" id="UP000250266"/>
    </source>
</evidence>
<dbReference type="OrthoDB" id="40334at2759"/>
<gene>
    <name evidence="2" type="ORF">K432DRAFT_378041</name>
</gene>
<dbReference type="PANTHER" id="PTHR28630:SF3">
    <property type="entry name" value="PEROXIREDOXIN-LIKE 2C"/>
    <property type="match status" value="1"/>
</dbReference>
<dbReference type="Gene3D" id="3.40.30.10">
    <property type="entry name" value="Glutaredoxin"/>
    <property type="match status" value="1"/>
</dbReference>
<keyword evidence="3" id="KW-1185">Reference proteome</keyword>
<organism evidence="2 3">
    <name type="scientific">Lepidopterella palustris CBS 459.81</name>
    <dbReference type="NCBI Taxonomy" id="1314670"/>
    <lineage>
        <taxon>Eukaryota</taxon>
        <taxon>Fungi</taxon>
        <taxon>Dikarya</taxon>
        <taxon>Ascomycota</taxon>
        <taxon>Pezizomycotina</taxon>
        <taxon>Dothideomycetes</taxon>
        <taxon>Pleosporomycetidae</taxon>
        <taxon>Mytilinidiales</taxon>
        <taxon>Argynnaceae</taxon>
        <taxon>Lepidopterella</taxon>
    </lineage>
</organism>
<reference evidence="2 3" key="1">
    <citation type="journal article" date="2016" name="Nat. Commun.">
        <title>Ectomycorrhizal ecology is imprinted in the genome of the dominant symbiotic fungus Cenococcum geophilum.</title>
        <authorList>
            <consortium name="DOE Joint Genome Institute"/>
            <person name="Peter M."/>
            <person name="Kohler A."/>
            <person name="Ohm R.A."/>
            <person name="Kuo A."/>
            <person name="Krutzmann J."/>
            <person name="Morin E."/>
            <person name="Arend M."/>
            <person name="Barry K.W."/>
            <person name="Binder M."/>
            <person name="Choi C."/>
            <person name="Clum A."/>
            <person name="Copeland A."/>
            <person name="Grisel N."/>
            <person name="Haridas S."/>
            <person name="Kipfer T."/>
            <person name="LaButti K."/>
            <person name="Lindquist E."/>
            <person name="Lipzen A."/>
            <person name="Maire R."/>
            <person name="Meier B."/>
            <person name="Mihaltcheva S."/>
            <person name="Molinier V."/>
            <person name="Murat C."/>
            <person name="Poggeler S."/>
            <person name="Quandt C.A."/>
            <person name="Sperisen C."/>
            <person name="Tritt A."/>
            <person name="Tisserant E."/>
            <person name="Crous P.W."/>
            <person name="Henrissat B."/>
            <person name="Nehls U."/>
            <person name="Egli S."/>
            <person name="Spatafora J.W."/>
            <person name="Grigoriev I.V."/>
            <person name="Martin F.M."/>
        </authorList>
    </citation>
    <scope>NUCLEOTIDE SEQUENCE [LARGE SCALE GENOMIC DNA]</scope>
    <source>
        <strain evidence="2 3">CBS 459.81</strain>
    </source>
</reference>
<dbReference type="Pfam" id="PF13911">
    <property type="entry name" value="AhpC-TSA_2"/>
    <property type="match status" value="1"/>
</dbReference>
<feature type="compositionally biased region" description="Low complexity" evidence="1">
    <location>
        <begin position="13"/>
        <end position="54"/>
    </location>
</feature>
<dbReference type="Proteomes" id="UP000250266">
    <property type="component" value="Unassembled WGS sequence"/>
</dbReference>
<feature type="region of interest" description="Disordered" evidence="1">
    <location>
        <begin position="263"/>
        <end position="325"/>
    </location>
</feature>
<dbReference type="CDD" id="cd02970">
    <property type="entry name" value="PRX_like2"/>
    <property type="match status" value="1"/>
</dbReference>
<dbReference type="EMBL" id="KV744826">
    <property type="protein sequence ID" value="OCK84977.1"/>
    <property type="molecule type" value="Genomic_DNA"/>
</dbReference>
<accession>A0A8E2JJS2</accession>
<sequence>MTVAAEPTTMDNSSIAAKSTPAPSSTSATTPTIAKDVTSATNATEASSSTSAAEPEPDFEGNVSVSKSMPTQADLDKCADLLVLDSDGASRPFKSLYMGEGVAPRQLIIFVRHFFCGNCQEYLRTLSSSITPESLLTLPTPTFITVIGCGRPDLIEMYASTSNCPFPIYADPTRKLYDLLGMTNTLDLGKKPEYIQTSLFATTVQSIVQVLKTGRDGLKGGDIRQVGGEFMFEDGRVVWCHRMRNTRDHAEVTELRKILGLDDSKPPMRKRWSHGIRDLGKRSGSWKNKEGKEGKRSGSVPRAEVPEKLDERREEEEGGRGGGDE</sequence>
<dbReference type="InterPro" id="IPR032801">
    <property type="entry name" value="PXL2A/B/C"/>
</dbReference>
<protein>
    <submittedName>
        <fullName evidence="2">Uncharacterized protein</fullName>
    </submittedName>
</protein>
<feature type="region of interest" description="Disordered" evidence="1">
    <location>
        <begin position="1"/>
        <end position="66"/>
    </location>
</feature>
<dbReference type="PANTHER" id="PTHR28630">
    <property type="match status" value="1"/>
</dbReference>
<proteinExistence type="predicted"/>
<dbReference type="FunFam" id="3.40.30.10:FF:000404">
    <property type="entry name" value="WGS project CABT00000000 data, contig 2.14"/>
    <property type="match status" value="1"/>
</dbReference>
<feature type="compositionally biased region" description="Basic and acidic residues" evidence="1">
    <location>
        <begin position="275"/>
        <end position="296"/>
    </location>
</feature>
<dbReference type="AlphaFoldDB" id="A0A8E2JJS2"/>